<comment type="caution">
    <text evidence="2">The sequence shown here is derived from an EMBL/GenBank/DDBJ whole genome shotgun (WGS) entry which is preliminary data.</text>
</comment>
<keyword evidence="1" id="KW-0812">Transmembrane</keyword>
<gene>
    <name evidence="2" type="ORF">LX70_02440</name>
</gene>
<dbReference type="Proteomes" id="UP000238338">
    <property type="component" value="Unassembled WGS sequence"/>
</dbReference>
<keyword evidence="1" id="KW-0472">Membrane</keyword>
<dbReference type="RefSeq" id="WP_105515046.1">
    <property type="nucleotide sequence ID" value="NZ_PVEP01000005.1"/>
</dbReference>
<evidence type="ECO:0000313" key="3">
    <source>
        <dbReference type="Proteomes" id="UP000238338"/>
    </source>
</evidence>
<keyword evidence="3" id="KW-1185">Reference proteome</keyword>
<proteinExistence type="predicted"/>
<reference evidence="2 3" key="1">
    <citation type="submission" date="2018-02" db="EMBL/GenBank/DDBJ databases">
        <title>Genomic Encyclopedia of Archaeal and Bacterial Type Strains, Phase II (KMG-II): from individual species to whole genera.</title>
        <authorList>
            <person name="Goeker M."/>
        </authorList>
    </citation>
    <scope>NUCLEOTIDE SEQUENCE [LARGE SCALE GENOMIC DNA]</scope>
    <source>
        <strain evidence="2 3">DSM 18921</strain>
    </source>
</reference>
<dbReference type="EMBL" id="PVEP01000005">
    <property type="protein sequence ID" value="PQV56176.1"/>
    <property type="molecule type" value="Genomic_DNA"/>
</dbReference>
<dbReference type="OrthoDB" id="9795505at2"/>
<protein>
    <submittedName>
        <fullName evidence="2">Uncharacterized protein</fullName>
    </submittedName>
</protein>
<evidence type="ECO:0000313" key="2">
    <source>
        <dbReference type="EMBL" id="PQV56176.1"/>
    </source>
</evidence>
<sequence>MTAPSPVERLKEALRALEAEIDAELDQSRDRLRYRIERGRIRFDREVLARHRAAKVRLREFLGAARPMVILTAPVIYSLILPFALLDLFVSLYQAICFPVYGIAKVRRADHIAFDRQHLAYLNGLQKLNCVYCGYCNGLISFVREVAGRTEQYWCPIKHARRMAGRHEQYGDFVAYGDAEGFREGSEGLRERLKAGRE</sequence>
<feature type="transmembrane region" description="Helical" evidence="1">
    <location>
        <begin position="61"/>
        <end position="80"/>
    </location>
</feature>
<keyword evidence="1" id="KW-1133">Transmembrane helix</keyword>
<evidence type="ECO:0000256" key="1">
    <source>
        <dbReference type="SAM" id="Phobius"/>
    </source>
</evidence>
<name>A0A2S8S5V2_9RHOB</name>
<dbReference type="AlphaFoldDB" id="A0A2S8S5V2"/>
<accession>A0A2S8S5V2</accession>
<organism evidence="2 3">
    <name type="scientific">Albidovulum denitrificans</name>
    <dbReference type="NCBI Taxonomy" id="404881"/>
    <lineage>
        <taxon>Bacteria</taxon>
        <taxon>Pseudomonadati</taxon>
        <taxon>Pseudomonadota</taxon>
        <taxon>Alphaproteobacteria</taxon>
        <taxon>Rhodobacterales</taxon>
        <taxon>Paracoccaceae</taxon>
        <taxon>Albidovulum</taxon>
    </lineage>
</organism>